<keyword evidence="1" id="KW-1133">Transmembrane helix</keyword>
<organism evidence="2 3">
    <name type="scientific">Candidatus Shapirobacteria bacterium CG09_land_8_20_14_0_10_39_12</name>
    <dbReference type="NCBI Taxonomy" id="1974885"/>
    <lineage>
        <taxon>Bacteria</taxon>
        <taxon>Candidatus Shapironibacteriota</taxon>
    </lineage>
</organism>
<reference evidence="3" key="1">
    <citation type="submission" date="2017-09" db="EMBL/GenBank/DDBJ databases">
        <title>Depth-based differentiation of microbial function through sediment-hosted aquifers and enrichment of novel symbionts in the deep terrestrial subsurface.</title>
        <authorList>
            <person name="Probst A.J."/>
            <person name="Ladd B."/>
            <person name="Jarett J.K."/>
            <person name="Geller-Mcgrath D.E."/>
            <person name="Sieber C.M.K."/>
            <person name="Emerson J.B."/>
            <person name="Anantharaman K."/>
            <person name="Thomas B.C."/>
            <person name="Malmstrom R."/>
            <person name="Stieglmeier M."/>
            <person name="Klingl A."/>
            <person name="Woyke T."/>
            <person name="Ryan C.M."/>
            <person name="Banfield J.F."/>
        </authorList>
    </citation>
    <scope>NUCLEOTIDE SEQUENCE [LARGE SCALE GENOMIC DNA]</scope>
</reference>
<keyword evidence="1" id="KW-0812">Transmembrane</keyword>
<dbReference type="Proteomes" id="UP000230775">
    <property type="component" value="Unassembled WGS sequence"/>
</dbReference>
<evidence type="ECO:0000313" key="3">
    <source>
        <dbReference type="Proteomes" id="UP000230775"/>
    </source>
</evidence>
<proteinExistence type="predicted"/>
<feature type="transmembrane region" description="Helical" evidence="1">
    <location>
        <begin position="273"/>
        <end position="292"/>
    </location>
</feature>
<keyword evidence="1" id="KW-0472">Membrane</keyword>
<name>A0A2H0WQJ8_9BACT</name>
<accession>A0A2H0WQJ8</accession>
<evidence type="ECO:0000256" key="1">
    <source>
        <dbReference type="SAM" id="Phobius"/>
    </source>
</evidence>
<protein>
    <submittedName>
        <fullName evidence="2">Uncharacterized protein</fullName>
    </submittedName>
</protein>
<evidence type="ECO:0000313" key="2">
    <source>
        <dbReference type="EMBL" id="PIS14930.1"/>
    </source>
</evidence>
<dbReference type="AlphaFoldDB" id="A0A2H0WQJ8"/>
<feature type="transmembrane region" description="Helical" evidence="1">
    <location>
        <begin position="7"/>
        <end position="30"/>
    </location>
</feature>
<dbReference type="EMBL" id="PEZI01000003">
    <property type="protein sequence ID" value="PIS14930.1"/>
    <property type="molecule type" value="Genomic_DNA"/>
</dbReference>
<gene>
    <name evidence="2" type="ORF">COT64_00100</name>
</gene>
<comment type="caution">
    <text evidence="2">The sequence shown here is derived from an EMBL/GenBank/DDBJ whole genome shotgun (WGS) entry which is preliminary data.</text>
</comment>
<sequence length="320" mass="36136">MSYFRKVIYSFLITVIISSLFSLIANYQLLITEPPPAVLSQWKTVDVVARVGGYEVDSLTGWSSPFAEIDLNSPGLARKTTADENGFFGFYSIPLPDNPVELCLIAQDTNQLPSFPVCLPPPPQNRNIQIENVLLSPTVSLDNSKIHIGETVKASGMTFPKSSIQVYLFSEKKLNFWEKIINFFKNIKSFIVKIPIYETVSNENGYFEFSLPAGFASQNRLFITSTFSPSLSQSPKSNSLSFQIMSFRELLIKFLSNLFSQVKIRLPKINDPVFIILVELLVLALLFLIPLLKKKKEKATVVYKPACNINILSWPKVMRF</sequence>